<comment type="similarity">
    <text evidence="2 4">Belongs to the class-IV pyridoxal-phosphate-dependent aminotransferase family.</text>
</comment>
<dbReference type="SUPFAM" id="SSF56752">
    <property type="entry name" value="D-aminoacid aminotransferase-like PLP-dependent enzymes"/>
    <property type="match status" value="1"/>
</dbReference>
<comment type="cofactor">
    <cofactor evidence="1 5">
        <name>pyridoxal 5'-phosphate</name>
        <dbReference type="ChEBI" id="CHEBI:597326"/>
    </cofactor>
</comment>
<dbReference type="InterPro" id="IPR043131">
    <property type="entry name" value="BCAT-like_N"/>
</dbReference>
<accession>A0ABV1CW19</accession>
<keyword evidence="7" id="KW-1185">Reference proteome</keyword>
<dbReference type="RefSeq" id="WP_349173229.1">
    <property type="nucleotide sequence ID" value="NZ_JBBMEU010000010.1"/>
</dbReference>
<dbReference type="InterPro" id="IPR043132">
    <property type="entry name" value="BCAT-like_C"/>
</dbReference>
<proteinExistence type="inferred from homology"/>
<protein>
    <submittedName>
        <fullName evidence="6">Aminotransferase class IV</fullName>
    </submittedName>
</protein>
<evidence type="ECO:0000256" key="3">
    <source>
        <dbReference type="ARBA" id="ARBA00022898"/>
    </source>
</evidence>
<evidence type="ECO:0000313" key="7">
    <source>
        <dbReference type="Proteomes" id="UP001433088"/>
    </source>
</evidence>
<dbReference type="Pfam" id="PF01063">
    <property type="entry name" value="Aminotran_4"/>
    <property type="match status" value="1"/>
</dbReference>
<sequence length="263" mass="30006">MNLILDDGSQFGLGAFETIPVYQGRPVWLEAHERRLRHTLEYLGIDLPFDWENYLWEYVYGMDGEDWVLKILASDKNINFTSRANPYASMADRPGYVIALSSIRHNETSPLVRHKTFNYGDSILAKRQARAEGIDEPIFCNMQGQLTEGAVSNLFFIKNGRLYTPPVEAGLLPGIIRSYLCQCYDVIEKPLYPEDIRTFDECFLTNSLMGLMPVRRFGTVAFPVSSETQTAALFRRYEADKSLSFPLSIRRAGERPGRPCPSR</sequence>
<evidence type="ECO:0000313" key="6">
    <source>
        <dbReference type="EMBL" id="MEQ2421681.1"/>
    </source>
</evidence>
<dbReference type="PANTHER" id="PTHR42743">
    <property type="entry name" value="AMINO-ACID AMINOTRANSFERASE"/>
    <property type="match status" value="1"/>
</dbReference>
<evidence type="ECO:0000256" key="2">
    <source>
        <dbReference type="ARBA" id="ARBA00009320"/>
    </source>
</evidence>
<keyword evidence="3 5" id="KW-0663">Pyridoxal phosphate</keyword>
<dbReference type="InterPro" id="IPR018300">
    <property type="entry name" value="Aminotrans_IV_CS"/>
</dbReference>
<dbReference type="InterPro" id="IPR001544">
    <property type="entry name" value="Aminotrans_IV"/>
</dbReference>
<evidence type="ECO:0000256" key="5">
    <source>
        <dbReference type="RuleBase" id="RU004516"/>
    </source>
</evidence>
<dbReference type="GO" id="GO:0008483">
    <property type="term" value="F:transaminase activity"/>
    <property type="evidence" value="ECO:0007669"/>
    <property type="project" value="UniProtKB-KW"/>
</dbReference>
<dbReference type="PROSITE" id="PS00770">
    <property type="entry name" value="AA_TRANSFER_CLASS_4"/>
    <property type="match status" value="1"/>
</dbReference>
<keyword evidence="6" id="KW-0032">Aminotransferase</keyword>
<keyword evidence="6" id="KW-0808">Transferase</keyword>
<name>A0ABV1CW19_9FIRM</name>
<dbReference type="Proteomes" id="UP001433088">
    <property type="component" value="Unassembled WGS sequence"/>
</dbReference>
<dbReference type="EMBL" id="JBBMEU010000010">
    <property type="protein sequence ID" value="MEQ2421681.1"/>
    <property type="molecule type" value="Genomic_DNA"/>
</dbReference>
<dbReference type="InterPro" id="IPR050571">
    <property type="entry name" value="Class-IV_PLP-Dep_Aminotrnsfr"/>
</dbReference>
<comment type="caution">
    <text evidence="6">The sequence shown here is derived from an EMBL/GenBank/DDBJ whole genome shotgun (WGS) entry which is preliminary data.</text>
</comment>
<dbReference type="InterPro" id="IPR036038">
    <property type="entry name" value="Aminotransferase-like"/>
</dbReference>
<evidence type="ECO:0000256" key="1">
    <source>
        <dbReference type="ARBA" id="ARBA00001933"/>
    </source>
</evidence>
<dbReference type="Gene3D" id="3.20.10.10">
    <property type="entry name" value="D-amino Acid Aminotransferase, subunit A, domain 2"/>
    <property type="match status" value="1"/>
</dbReference>
<dbReference type="CDD" id="cd00449">
    <property type="entry name" value="PLPDE_IV"/>
    <property type="match status" value="1"/>
</dbReference>
<organism evidence="6 7">
    <name type="scientific">Megasphaera intestinihominis</name>
    <dbReference type="NCBI Taxonomy" id="3133159"/>
    <lineage>
        <taxon>Bacteria</taxon>
        <taxon>Bacillati</taxon>
        <taxon>Bacillota</taxon>
        <taxon>Negativicutes</taxon>
        <taxon>Veillonellales</taxon>
        <taxon>Veillonellaceae</taxon>
        <taxon>Megasphaera</taxon>
    </lineage>
</organism>
<dbReference type="Gene3D" id="3.30.470.10">
    <property type="match status" value="1"/>
</dbReference>
<reference evidence="6 7" key="1">
    <citation type="submission" date="2024-03" db="EMBL/GenBank/DDBJ databases">
        <title>Human intestinal bacterial collection.</title>
        <authorList>
            <person name="Pauvert C."/>
            <person name="Hitch T.C.A."/>
            <person name="Clavel T."/>
        </authorList>
    </citation>
    <scope>NUCLEOTIDE SEQUENCE [LARGE SCALE GENOMIC DNA]</scope>
    <source>
        <strain evidence="6 7">CLA-AA-H81</strain>
    </source>
</reference>
<evidence type="ECO:0000256" key="4">
    <source>
        <dbReference type="RuleBase" id="RU004106"/>
    </source>
</evidence>
<gene>
    <name evidence="6" type="ORF">WMO23_02880</name>
</gene>
<dbReference type="PANTHER" id="PTHR42743:SF11">
    <property type="entry name" value="AMINODEOXYCHORISMATE LYASE"/>
    <property type="match status" value="1"/>
</dbReference>